<proteinExistence type="predicted"/>
<dbReference type="InterPro" id="IPR007537">
    <property type="entry name" value="tRNAHis_GuaTrfase_Thg1"/>
</dbReference>
<keyword evidence="3" id="KW-1185">Reference proteome</keyword>
<gene>
    <name evidence="2" type="ORF">SAMN05444972_10163</name>
</gene>
<dbReference type="EMBL" id="FPAA01000001">
    <property type="protein sequence ID" value="SFS30581.1"/>
    <property type="molecule type" value="Genomic_DNA"/>
</dbReference>
<dbReference type="OrthoDB" id="4547336at2"/>
<dbReference type="Proteomes" id="UP000198660">
    <property type="component" value="Unassembled WGS sequence"/>
</dbReference>
<protein>
    <submittedName>
        <fullName evidence="2">tRNA(His) 5'-end guanylyltransferase</fullName>
    </submittedName>
</protein>
<name>A0A1I6NRT8_9BACL</name>
<dbReference type="Pfam" id="PF04446">
    <property type="entry name" value="Thg1"/>
    <property type="match status" value="1"/>
</dbReference>
<dbReference type="AlphaFoldDB" id="A0A1I6NRT8"/>
<evidence type="ECO:0000259" key="1">
    <source>
        <dbReference type="Pfam" id="PF04446"/>
    </source>
</evidence>
<dbReference type="Gene3D" id="3.30.70.3000">
    <property type="match status" value="1"/>
</dbReference>
<dbReference type="RefSeq" id="WP_091832139.1">
    <property type="nucleotide sequence ID" value="NZ_FPAA01000001.1"/>
</dbReference>
<dbReference type="InterPro" id="IPR024956">
    <property type="entry name" value="tRNAHis_GuaTrfase_cat"/>
</dbReference>
<keyword evidence="2" id="KW-0808">Transferase</keyword>
<dbReference type="GO" id="GO:0000287">
    <property type="term" value="F:magnesium ion binding"/>
    <property type="evidence" value="ECO:0007669"/>
    <property type="project" value="InterPro"/>
</dbReference>
<organism evidence="2 3">
    <name type="scientific">Marininema halotolerans</name>
    <dbReference type="NCBI Taxonomy" id="1155944"/>
    <lineage>
        <taxon>Bacteria</taxon>
        <taxon>Bacillati</taxon>
        <taxon>Bacillota</taxon>
        <taxon>Bacilli</taxon>
        <taxon>Bacillales</taxon>
        <taxon>Thermoactinomycetaceae</taxon>
        <taxon>Marininema</taxon>
    </lineage>
</organism>
<reference evidence="3" key="1">
    <citation type="submission" date="2016-10" db="EMBL/GenBank/DDBJ databases">
        <authorList>
            <person name="Varghese N."/>
            <person name="Submissions S."/>
        </authorList>
    </citation>
    <scope>NUCLEOTIDE SEQUENCE [LARGE SCALE GENOMIC DNA]</scope>
    <source>
        <strain evidence="3">DSM 45789</strain>
    </source>
</reference>
<evidence type="ECO:0000313" key="3">
    <source>
        <dbReference type="Proteomes" id="UP000198660"/>
    </source>
</evidence>
<keyword evidence="2" id="KW-0548">Nucleotidyltransferase</keyword>
<accession>A0A1I6NRT8</accession>
<dbReference type="InterPro" id="IPR038469">
    <property type="entry name" value="tRNAHis_GuaTrfase_Thg1_sf"/>
</dbReference>
<evidence type="ECO:0000313" key="2">
    <source>
        <dbReference type="EMBL" id="SFS30581.1"/>
    </source>
</evidence>
<dbReference type="PANTHER" id="PTHR12729">
    <property type="entry name" value="TRNA(HIS) GUANYLYLTRANSFERASE-RELATED"/>
    <property type="match status" value="1"/>
</dbReference>
<dbReference type="GO" id="GO:0008193">
    <property type="term" value="F:tRNA guanylyltransferase activity"/>
    <property type="evidence" value="ECO:0007669"/>
    <property type="project" value="InterPro"/>
</dbReference>
<dbReference type="GO" id="GO:0006400">
    <property type="term" value="P:tRNA modification"/>
    <property type="evidence" value="ECO:0007669"/>
    <property type="project" value="InterPro"/>
</dbReference>
<feature type="domain" description="tRNAHis guanylyltransferase catalytic" evidence="1">
    <location>
        <begin position="9"/>
        <end position="139"/>
    </location>
</feature>
<sequence>MNKHDDFGERMKEYEFASRTHLPRRLPVLIRIDGCHFHSFTRGMDKPFDFGLIQSFWETCCYLGQMIMGCQLIYHQSDEISLLVTNDHKLSTESWFKNNVQKIVSVSASLATAKFNEAIKKHHPKTPLATFDSRAWVLPSDEVANYFIWRQQDATKNSISMLAQTQFTQSELTGLNQSNLQDKLLIEKEINWNDLPIWQKRGICIRRVSYQKGNAERTRWEVDHETPIFSKEREYIHQFISKNPTN</sequence>
<dbReference type="PANTHER" id="PTHR12729:SF1">
    <property type="entry name" value="TRNAHIS GUANYLYLTRANSFERASE CATALYTIC DOMAIN-CONTAINING PROTEIN"/>
    <property type="match status" value="1"/>
</dbReference>